<gene>
    <name evidence="2" type="ORF">F3J40_21305</name>
</gene>
<accession>A0ABX0RFH1</accession>
<evidence type="ECO:0000313" key="3">
    <source>
        <dbReference type="Proteomes" id="UP001515683"/>
    </source>
</evidence>
<dbReference type="Pfam" id="PF13439">
    <property type="entry name" value="Glyco_transf_4"/>
    <property type="match status" value="1"/>
</dbReference>
<name>A0ABX0RFH1_9GAMM</name>
<organism evidence="2 3">
    <name type="scientific">Candidatus Pantoea multigeneris</name>
    <dbReference type="NCBI Taxonomy" id="2608357"/>
    <lineage>
        <taxon>Bacteria</taxon>
        <taxon>Pseudomonadati</taxon>
        <taxon>Pseudomonadota</taxon>
        <taxon>Gammaproteobacteria</taxon>
        <taxon>Enterobacterales</taxon>
        <taxon>Erwiniaceae</taxon>
        <taxon>Pantoea</taxon>
    </lineage>
</organism>
<evidence type="ECO:0000259" key="1">
    <source>
        <dbReference type="Pfam" id="PF13439"/>
    </source>
</evidence>
<keyword evidence="3" id="KW-1185">Reference proteome</keyword>
<dbReference type="CDD" id="cd03811">
    <property type="entry name" value="GT4_GT28_WabH-like"/>
    <property type="match status" value="1"/>
</dbReference>
<proteinExistence type="predicted"/>
<dbReference type="Proteomes" id="UP001515683">
    <property type="component" value="Unassembled WGS sequence"/>
</dbReference>
<dbReference type="RefSeq" id="WP_167017893.1">
    <property type="nucleotide sequence ID" value="NZ_VWXF01000012.1"/>
</dbReference>
<reference evidence="2 3" key="1">
    <citation type="journal article" date="2019" name="bioRxiv">
        <title>Bacteria contribute to plant secondary compound degradation in a generalist herbivore system.</title>
        <authorList>
            <person name="Francoeur C.B."/>
            <person name="Khadempour L."/>
            <person name="Moreira-Soto R.D."/>
            <person name="Gotting K."/>
            <person name="Book A.J."/>
            <person name="Pinto-Tomas A.A."/>
            <person name="Keefover-Ring K."/>
            <person name="Currie C.R."/>
        </authorList>
    </citation>
    <scope>NUCLEOTIDE SEQUENCE [LARGE SCALE GENOMIC DNA]</scope>
    <source>
        <strain evidence="2">Acro-835</strain>
    </source>
</reference>
<dbReference type="PANTHER" id="PTHR12526">
    <property type="entry name" value="GLYCOSYLTRANSFERASE"/>
    <property type="match status" value="1"/>
</dbReference>
<sequence length="366" mass="40948">MRILMIIDGLPGGGAEKVVLTLSECMQQLGHAVSLYSLDEVCAYTLPEGVDYRVITQPSRAPWRKLTELSRRARKLDQVLRADEAQNGKFDLIVSNLHKTDRIVARCKSIDQVKLWYCIHGVLSSTYLGHRTGLNYWWKKRKMAQIYQGKNLTAVSQAVLDDMLTVMQVAPAKSAVINNPFDLNILRQRASEPCELAGSDYLINVARIHPQKRQDRLLRAFALADLPCKLVLLGTGTDERVAFAKQLAQELGIADRVLFLGFQQNPFPYIKHARLMVMSSDSEGFGNVIVESLVLGTPVISTRCPGGPEEILLKTGMSDMLTELDEHALAAKMREVYAHLPPINEAALDQYDVVTISKQYVDLTQR</sequence>
<comment type="caution">
    <text evidence="2">The sequence shown here is derived from an EMBL/GenBank/DDBJ whole genome shotgun (WGS) entry which is preliminary data.</text>
</comment>
<protein>
    <submittedName>
        <fullName evidence="2">Glycosyltransferase</fullName>
    </submittedName>
</protein>
<dbReference type="Pfam" id="PF13692">
    <property type="entry name" value="Glyco_trans_1_4"/>
    <property type="match status" value="1"/>
</dbReference>
<dbReference type="Gene3D" id="3.40.50.2000">
    <property type="entry name" value="Glycogen Phosphorylase B"/>
    <property type="match status" value="2"/>
</dbReference>
<feature type="domain" description="Glycosyltransferase subfamily 4-like N-terminal" evidence="1">
    <location>
        <begin position="13"/>
        <end position="184"/>
    </location>
</feature>
<dbReference type="SUPFAM" id="SSF53756">
    <property type="entry name" value="UDP-Glycosyltransferase/glycogen phosphorylase"/>
    <property type="match status" value="1"/>
</dbReference>
<dbReference type="PANTHER" id="PTHR12526:SF638">
    <property type="entry name" value="SPORE COAT PROTEIN SA"/>
    <property type="match status" value="1"/>
</dbReference>
<dbReference type="InterPro" id="IPR028098">
    <property type="entry name" value="Glyco_trans_4-like_N"/>
</dbReference>
<evidence type="ECO:0000313" key="2">
    <source>
        <dbReference type="EMBL" id="NIF24110.1"/>
    </source>
</evidence>
<dbReference type="EMBL" id="VWXF01000012">
    <property type="protein sequence ID" value="NIF24110.1"/>
    <property type="molecule type" value="Genomic_DNA"/>
</dbReference>